<sequence length="295" mass="31535">MLLAMGTFTIGDSITKYLLTEMNSGQYMLLRGIFATMAIGFLAWRSGALRQFSLERMTIIRVLGEVLATITYIYSLGHLSQAFCSAVFQATPLVVTLGAVLFFKEKVGWRRWLCISGGLVGVLIIIRPGADSAASLGAVAILLASICFAAMRDLATRRVPAHVSTLYLSMVTTAAITLTGGALTGPMGGWQPIGLTSVLLAAVAAGLLLVGYHFIILAMREGEISFVTPFRYSSLLWAIVLSTVVFGEAPDAYTIAGSALVVGSGVYMVYREKVLKKRTKHRSTLAAQPTGVEPS</sequence>
<feature type="transmembrane region" description="Helical" evidence="1">
    <location>
        <begin position="109"/>
        <end position="126"/>
    </location>
</feature>
<feature type="domain" description="EamA" evidence="2">
    <location>
        <begin position="2"/>
        <end position="126"/>
    </location>
</feature>
<keyword evidence="1" id="KW-1133">Transmembrane helix</keyword>
<feature type="transmembrane region" description="Helical" evidence="1">
    <location>
        <begin position="195"/>
        <end position="218"/>
    </location>
</feature>
<feature type="transmembrane region" description="Helical" evidence="1">
    <location>
        <begin position="230"/>
        <end position="246"/>
    </location>
</feature>
<feature type="transmembrane region" description="Helical" evidence="1">
    <location>
        <begin position="252"/>
        <end position="270"/>
    </location>
</feature>
<feature type="domain" description="EamA" evidence="2">
    <location>
        <begin position="136"/>
        <end position="268"/>
    </location>
</feature>
<evidence type="ECO:0000256" key="1">
    <source>
        <dbReference type="SAM" id="Phobius"/>
    </source>
</evidence>
<dbReference type="AlphaFoldDB" id="A0A949PN53"/>
<reference evidence="3 4" key="1">
    <citation type="submission" date="2021-06" db="EMBL/GenBank/DDBJ databases">
        <title>Falsochrobactrum tianjin sp.nov., a new petroleum-degrading bacteria isolated from oily soils.</title>
        <authorList>
            <person name="Chen G."/>
            <person name="Chen H."/>
            <person name="Tian J."/>
            <person name="Qing J."/>
            <person name="Zhong L."/>
            <person name="Ma W."/>
            <person name="Song Y."/>
            <person name="Cui X."/>
            <person name="Yan B."/>
        </authorList>
    </citation>
    <scope>NUCLEOTIDE SEQUENCE [LARGE SCALE GENOMIC DNA]</scope>
    <source>
        <strain evidence="3 4">TDYN1</strain>
    </source>
</reference>
<dbReference type="Pfam" id="PF00892">
    <property type="entry name" value="EamA"/>
    <property type="match status" value="2"/>
</dbReference>
<dbReference type="Proteomes" id="UP000752297">
    <property type="component" value="Unassembled WGS sequence"/>
</dbReference>
<name>A0A949PN53_9HYPH</name>
<keyword evidence="1" id="KW-0812">Transmembrane</keyword>
<feature type="transmembrane region" description="Helical" evidence="1">
    <location>
        <begin position="163"/>
        <end position="183"/>
    </location>
</feature>
<proteinExistence type="predicted"/>
<dbReference type="EMBL" id="JAHRVA010000001">
    <property type="protein sequence ID" value="MBV2142946.1"/>
    <property type="molecule type" value="Genomic_DNA"/>
</dbReference>
<feature type="transmembrane region" description="Helical" evidence="1">
    <location>
        <begin position="80"/>
        <end position="102"/>
    </location>
</feature>
<evidence type="ECO:0000259" key="2">
    <source>
        <dbReference type="Pfam" id="PF00892"/>
    </source>
</evidence>
<evidence type="ECO:0000313" key="3">
    <source>
        <dbReference type="EMBL" id="MBV2142946.1"/>
    </source>
</evidence>
<gene>
    <name evidence="3" type="ORF">KUG47_05475</name>
</gene>
<evidence type="ECO:0000313" key="4">
    <source>
        <dbReference type="Proteomes" id="UP000752297"/>
    </source>
</evidence>
<dbReference type="RefSeq" id="WP_217676996.1">
    <property type="nucleotide sequence ID" value="NZ_JAHRVA010000001.1"/>
</dbReference>
<organism evidence="3 4">
    <name type="scientific">Falsochrobactrum tianjinense</name>
    <dbReference type="NCBI Taxonomy" id="2706015"/>
    <lineage>
        <taxon>Bacteria</taxon>
        <taxon>Pseudomonadati</taxon>
        <taxon>Pseudomonadota</taxon>
        <taxon>Alphaproteobacteria</taxon>
        <taxon>Hyphomicrobiales</taxon>
        <taxon>Brucellaceae</taxon>
        <taxon>Falsochrobactrum</taxon>
    </lineage>
</organism>
<dbReference type="GO" id="GO:0016020">
    <property type="term" value="C:membrane"/>
    <property type="evidence" value="ECO:0007669"/>
    <property type="project" value="InterPro"/>
</dbReference>
<keyword evidence="4" id="KW-1185">Reference proteome</keyword>
<dbReference type="PANTHER" id="PTHR22911">
    <property type="entry name" value="ACYL-MALONYL CONDENSING ENZYME-RELATED"/>
    <property type="match status" value="1"/>
</dbReference>
<feature type="transmembrane region" description="Helical" evidence="1">
    <location>
        <begin position="58"/>
        <end position="74"/>
    </location>
</feature>
<protein>
    <submittedName>
        <fullName evidence="3">DMT family transporter</fullName>
    </submittedName>
</protein>
<feature type="transmembrane region" description="Helical" evidence="1">
    <location>
        <begin position="28"/>
        <end position="46"/>
    </location>
</feature>
<dbReference type="PANTHER" id="PTHR22911:SF103">
    <property type="entry name" value="BLR2811 PROTEIN"/>
    <property type="match status" value="1"/>
</dbReference>
<feature type="transmembrane region" description="Helical" evidence="1">
    <location>
        <begin position="132"/>
        <end position="151"/>
    </location>
</feature>
<keyword evidence="1" id="KW-0472">Membrane</keyword>
<accession>A0A949PN53</accession>
<comment type="caution">
    <text evidence="3">The sequence shown here is derived from an EMBL/GenBank/DDBJ whole genome shotgun (WGS) entry which is preliminary data.</text>
</comment>
<dbReference type="InterPro" id="IPR000620">
    <property type="entry name" value="EamA_dom"/>
</dbReference>